<accession>A0ABT3X4U3</accession>
<reference evidence="1 2" key="1">
    <citation type="submission" date="2022-11" db="EMBL/GenBank/DDBJ databases">
        <title>Study of microbial diversity in lake waters.</title>
        <authorList>
            <person name="Zhang J."/>
        </authorList>
    </citation>
    <scope>NUCLEOTIDE SEQUENCE [LARGE SCALE GENOMIC DNA]</scope>
    <source>
        <strain evidence="1 2">DT12</strain>
    </source>
</reference>
<keyword evidence="2" id="KW-1185">Reference proteome</keyword>
<evidence type="ECO:0000313" key="2">
    <source>
        <dbReference type="Proteomes" id="UP001208017"/>
    </source>
</evidence>
<gene>
    <name evidence="1" type="ORF">OS242_18445</name>
</gene>
<comment type="caution">
    <text evidence="1">The sequence shown here is derived from an EMBL/GenBank/DDBJ whole genome shotgun (WGS) entry which is preliminary data.</text>
</comment>
<protein>
    <submittedName>
        <fullName evidence="1">Sigma factor G inhibitor Gin</fullName>
    </submittedName>
</protein>
<dbReference type="Proteomes" id="UP001208017">
    <property type="component" value="Unassembled WGS sequence"/>
</dbReference>
<sequence>MEEQQQGQQGGACMICCEQKVEGIQILTQFLCHECEREIVKTDVEDERYAYYIDRMKRIWLEAIS</sequence>
<dbReference type="RefSeq" id="WP_267153171.1">
    <property type="nucleotide sequence ID" value="NZ_JAPMLT010000014.1"/>
</dbReference>
<name>A0ABT3X4U3_9BACL</name>
<dbReference type="EMBL" id="JAPMLT010000014">
    <property type="protein sequence ID" value="MCX7571921.1"/>
    <property type="molecule type" value="Genomic_DNA"/>
</dbReference>
<dbReference type="InterPro" id="IPR019700">
    <property type="entry name" value="Sigma-G_inhibitor_Gin"/>
</dbReference>
<proteinExistence type="predicted"/>
<dbReference type="Pfam" id="PF10764">
    <property type="entry name" value="Gin"/>
    <property type="match status" value="1"/>
</dbReference>
<evidence type="ECO:0000313" key="1">
    <source>
        <dbReference type="EMBL" id="MCX7571921.1"/>
    </source>
</evidence>
<organism evidence="1 2">
    <name type="scientific">Tumebacillus lacus</name>
    <dbReference type="NCBI Taxonomy" id="2995335"/>
    <lineage>
        <taxon>Bacteria</taxon>
        <taxon>Bacillati</taxon>
        <taxon>Bacillota</taxon>
        <taxon>Bacilli</taxon>
        <taxon>Bacillales</taxon>
        <taxon>Alicyclobacillaceae</taxon>
        <taxon>Tumebacillus</taxon>
    </lineage>
</organism>